<reference evidence="2" key="1">
    <citation type="submission" date="2014-11" db="EMBL/GenBank/DDBJ databases">
        <authorList>
            <person name="Amaro Gonzalez C."/>
        </authorList>
    </citation>
    <scope>NUCLEOTIDE SEQUENCE</scope>
</reference>
<name>A0A0E9SDS9_ANGAN</name>
<protein>
    <submittedName>
        <fullName evidence="2">Uncharacterized protein</fullName>
    </submittedName>
</protein>
<accession>A0A0E9SDS9</accession>
<proteinExistence type="predicted"/>
<evidence type="ECO:0000313" key="2">
    <source>
        <dbReference type="EMBL" id="JAH38678.1"/>
    </source>
</evidence>
<dbReference type="EMBL" id="GBXM01069899">
    <property type="protein sequence ID" value="JAH38678.1"/>
    <property type="molecule type" value="Transcribed_RNA"/>
</dbReference>
<keyword evidence="1" id="KW-0812">Transmembrane</keyword>
<keyword evidence="1" id="KW-1133">Transmembrane helix</keyword>
<keyword evidence="1" id="KW-0472">Membrane</keyword>
<dbReference type="AlphaFoldDB" id="A0A0E9SDS9"/>
<evidence type="ECO:0000256" key="1">
    <source>
        <dbReference type="SAM" id="Phobius"/>
    </source>
</evidence>
<reference evidence="2" key="2">
    <citation type="journal article" date="2015" name="Fish Shellfish Immunol.">
        <title>Early steps in the European eel (Anguilla anguilla)-Vibrio vulnificus interaction in the gills: Role of the RtxA13 toxin.</title>
        <authorList>
            <person name="Callol A."/>
            <person name="Pajuelo D."/>
            <person name="Ebbesson L."/>
            <person name="Teles M."/>
            <person name="MacKenzie S."/>
            <person name="Amaro C."/>
        </authorList>
    </citation>
    <scope>NUCLEOTIDE SEQUENCE</scope>
</reference>
<feature type="transmembrane region" description="Helical" evidence="1">
    <location>
        <begin position="20"/>
        <end position="36"/>
    </location>
</feature>
<organism evidence="2">
    <name type="scientific">Anguilla anguilla</name>
    <name type="common">European freshwater eel</name>
    <name type="synonym">Muraena anguilla</name>
    <dbReference type="NCBI Taxonomy" id="7936"/>
    <lineage>
        <taxon>Eukaryota</taxon>
        <taxon>Metazoa</taxon>
        <taxon>Chordata</taxon>
        <taxon>Craniata</taxon>
        <taxon>Vertebrata</taxon>
        <taxon>Euteleostomi</taxon>
        <taxon>Actinopterygii</taxon>
        <taxon>Neopterygii</taxon>
        <taxon>Teleostei</taxon>
        <taxon>Anguilliformes</taxon>
        <taxon>Anguillidae</taxon>
        <taxon>Anguilla</taxon>
    </lineage>
</organism>
<sequence>MLSVFSNPPDCNFSFRLSGFYFPCVHLFIYLFYTFQSDITTSSWKMDVLMEIRGKSFTAQLLFF</sequence>